<name>A0A239ER47_9NOCA</name>
<dbReference type="InterPro" id="IPR000620">
    <property type="entry name" value="EamA_dom"/>
</dbReference>
<organism evidence="8 9">
    <name type="scientific">Rhodococcoides kyotonense</name>
    <dbReference type="NCBI Taxonomy" id="398843"/>
    <lineage>
        <taxon>Bacteria</taxon>
        <taxon>Bacillati</taxon>
        <taxon>Actinomycetota</taxon>
        <taxon>Actinomycetes</taxon>
        <taxon>Mycobacteriales</taxon>
        <taxon>Nocardiaceae</taxon>
        <taxon>Rhodococcoides</taxon>
    </lineage>
</organism>
<feature type="transmembrane region" description="Helical" evidence="6">
    <location>
        <begin position="95"/>
        <end position="113"/>
    </location>
</feature>
<evidence type="ECO:0000256" key="2">
    <source>
        <dbReference type="ARBA" id="ARBA00007362"/>
    </source>
</evidence>
<dbReference type="InterPro" id="IPR037185">
    <property type="entry name" value="EmrE-like"/>
</dbReference>
<feature type="transmembrane region" description="Helical" evidence="6">
    <location>
        <begin position="178"/>
        <end position="197"/>
    </location>
</feature>
<keyword evidence="4 6" id="KW-1133">Transmembrane helix</keyword>
<dbReference type="Proteomes" id="UP000198327">
    <property type="component" value="Unassembled WGS sequence"/>
</dbReference>
<feature type="transmembrane region" description="Helical" evidence="6">
    <location>
        <begin position="38"/>
        <end position="56"/>
    </location>
</feature>
<sequence length="301" mass="31974">MTRTDAIAATALVVLWSSGFIGAELGTAHASAHTLLGWRYVCAVVVLGLWCWFRGLRPTWTAVRRHTVLGFFSQFLYLACIFAGVGAGVPAGTSALVAAMQPLVVAALSTRVLGQSFERRRAIGLAVGFGGVIIVVAGDLGGGTASWPAYLLPLAGMLSLSFGTVLERRMQTSEPIPLAMCIQGAVAATLFMAWNVVTGEVTPPSTTGFWTAVVWLVVLSTFGAYGTYMFVVRRSGATRASALLYLTPGTTMVWAYIMFDDRITWPAVLGTVVAGLAVCEWKYIAGLFAHKSRSAFTISSS</sequence>
<feature type="transmembrane region" description="Helical" evidence="6">
    <location>
        <begin position="265"/>
        <end position="284"/>
    </location>
</feature>
<feature type="transmembrane region" description="Helical" evidence="6">
    <location>
        <begin position="122"/>
        <end position="141"/>
    </location>
</feature>
<dbReference type="Pfam" id="PF00892">
    <property type="entry name" value="EamA"/>
    <property type="match status" value="2"/>
</dbReference>
<comment type="similarity">
    <text evidence="2">Belongs to the EamA transporter family.</text>
</comment>
<feature type="transmembrane region" description="Helical" evidence="6">
    <location>
        <begin position="147"/>
        <end position="166"/>
    </location>
</feature>
<protein>
    <submittedName>
        <fullName evidence="8">Permease of the drug/metabolite transporter (DMT) superfamily</fullName>
    </submittedName>
</protein>
<evidence type="ECO:0000313" key="8">
    <source>
        <dbReference type="EMBL" id="SNS46503.1"/>
    </source>
</evidence>
<keyword evidence="9" id="KW-1185">Reference proteome</keyword>
<keyword evidence="5 6" id="KW-0472">Membrane</keyword>
<keyword evidence="3 6" id="KW-0812">Transmembrane</keyword>
<dbReference type="RefSeq" id="WP_089243939.1">
    <property type="nucleotide sequence ID" value="NZ_FZOW01000002.1"/>
</dbReference>
<dbReference type="PANTHER" id="PTHR32322:SF2">
    <property type="entry name" value="EAMA DOMAIN-CONTAINING PROTEIN"/>
    <property type="match status" value="1"/>
</dbReference>
<dbReference type="EMBL" id="FZOW01000002">
    <property type="protein sequence ID" value="SNS46503.1"/>
    <property type="molecule type" value="Genomic_DNA"/>
</dbReference>
<evidence type="ECO:0000259" key="7">
    <source>
        <dbReference type="Pfam" id="PF00892"/>
    </source>
</evidence>
<feature type="transmembrane region" description="Helical" evidence="6">
    <location>
        <begin position="242"/>
        <end position="259"/>
    </location>
</feature>
<comment type="subcellular location">
    <subcellularLocation>
        <location evidence="1">Membrane</location>
        <topology evidence="1">Multi-pass membrane protein</topology>
    </subcellularLocation>
</comment>
<dbReference type="SUPFAM" id="SSF103481">
    <property type="entry name" value="Multidrug resistance efflux transporter EmrE"/>
    <property type="match status" value="2"/>
</dbReference>
<feature type="domain" description="EamA" evidence="7">
    <location>
        <begin position="149"/>
        <end position="278"/>
    </location>
</feature>
<dbReference type="AlphaFoldDB" id="A0A239ER47"/>
<evidence type="ECO:0000313" key="9">
    <source>
        <dbReference type="Proteomes" id="UP000198327"/>
    </source>
</evidence>
<gene>
    <name evidence="8" type="ORF">SAMN05421642_102495</name>
</gene>
<accession>A0A239ER47</accession>
<evidence type="ECO:0000256" key="1">
    <source>
        <dbReference type="ARBA" id="ARBA00004141"/>
    </source>
</evidence>
<dbReference type="InterPro" id="IPR050638">
    <property type="entry name" value="AA-Vitamin_Transporters"/>
</dbReference>
<feature type="transmembrane region" description="Helical" evidence="6">
    <location>
        <begin position="209"/>
        <end position="230"/>
    </location>
</feature>
<reference evidence="9" key="1">
    <citation type="submission" date="2017-06" db="EMBL/GenBank/DDBJ databases">
        <authorList>
            <person name="Varghese N."/>
            <person name="Submissions S."/>
        </authorList>
    </citation>
    <scope>NUCLEOTIDE SEQUENCE [LARGE SCALE GENOMIC DNA]</scope>
    <source>
        <strain evidence="9">JCM 23211</strain>
    </source>
</reference>
<evidence type="ECO:0000256" key="3">
    <source>
        <dbReference type="ARBA" id="ARBA00022692"/>
    </source>
</evidence>
<dbReference type="PANTHER" id="PTHR32322">
    <property type="entry name" value="INNER MEMBRANE TRANSPORTER"/>
    <property type="match status" value="1"/>
</dbReference>
<proteinExistence type="inferred from homology"/>
<dbReference type="OrthoDB" id="9809509at2"/>
<evidence type="ECO:0000256" key="4">
    <source>
        <dbReference type="ARBA" id="ARBA00022989"/>
    </source>
</evidence>
<evidence type="ECO:0000256" key="5">
    <source>
        <dbReference type="ARBA" id="ARBA00023136"/>
    </source>
</evidence>
<evidence type="ECO:0000256" key="6">
    <source>
        <dbReference type="SAM" id="Phobius"/>
    </source>
</evidence>
<dbReference type="GO" id="GO:0016020">
    <property type="term" value="C:membrane"/>
    <property type="evidence" value="ECO:0007669"/>
    <property type="project" value="UniProtKB-SubCell"/>
</dbReference>
<feature type="domain" description="EamA" evidence="7">
    <location>
        <begin position="7"/>
        <end position="136"/>
    </location>
</feature>
<feature type="transmembrane region" description="Helical" evidence="6">
    <location>
        <begin position="68"/>
        <end position="89"/>
    </location>
</feature>